<keyword evidence="6" id="KW-1185">Reference proteome</keyword>
<dbReference type="Proteomes" id="UP000193738">
    <property type="component" value="Unassembled WGS sequence"/>
</dbReference>
<evidence type="ECO:0000256" key="4">
    <source>
        <dbReference type="ARBA" id="ARBA00022833"/>
    </source>
</evidence>
<organism evidence="5 6">
    <name type="scientific">Mycobacterium gastri</name>
    <dbReference type="NCBI Taxonomy" id="1777"/>
    <lineage>
        <taxon>Bacteria</taxon>
        <taxon>Bacillati</taxon>
        <taxon>Actinomycetota</taxon>
        <taxon>Actinomycetes</taxon>
        <taxon>Mycobacteriales</taxon>
        <taxon>Mycobacteriaceae</taxon>
        <taxon>Mycobacterium</taxon>
    </lineage>
</organism>
<dbReference type="STRING" id="1777.AWC07_21965"/>
<dbReference type="Gene3D" id="3.20.20.70">
    <property type="entry name" value="Aldolase class I"/>
    <property type="match status" value="1"/>
</dbReference>
<dbReference type="GO" id="GO:0043720">
    <property type="term" value="F:3-keto-5-aminohexanoate cleavage activity"/>
    <property type="evidence" value="ECO:0007669"/>
    <property type="project" value="InterPro"/>
</dbReference>
<name>A0A1X1W1Z7_MYCGS</name>
<keyword evidence="3" id="KW-0479">Metal-binding</keyword>
<dbReference type="InterPro" id="IPR008567">
    <property type="entry name" value="BKACE"/>
</dbReference>
<dbReference type="InterPro" id="IPR013785">
    <property type="entry name" value="Aldolase_TIM"/>
</dbReference>
<comment type="caution">
    <text evidence="5">The sequence shown here is derived from an EMBL/GenBank/DDBJ whole genome shotgun (WGS) entry which is preliminary data.</text>
</comment>
<evidence type="ECO:0000256" key="2">
    <source>
        <dbReference type="ARBA" id="ARBA00022679"/>
    </source>
</evidence>
<evidence type="ECO:0000256" key="3">
    <source>
        <dbReference type="ARBA" id="ARBA00022723"/>
    </source>
</evidence>
<keyword evidence="2" id="KW-0808">Transferase</keyword>
<dbReference type="PANTHER" id="PTHR37418:SF2">
    <property type="entry name" value="3-KETO-5-AMINOHEXANOATE CLEAVAGE ENZYME"/>
    <property type="match status" value="1"/>
</dbReference>
<reference evidence="5 6" key="1">
    <citation type="submission" date="2016-01" db="EMBL/GenBank/DDBJ databases">
        <title>The new phylogeny of the genus Mycobacterium.</title>
        <authorList>
            <person name="Tarcisio F."/>
            <person name="Conor M."/>
            <person name="Antonella G."/>
            <person name="Elisabetta G."/>
            <person name="Giulia F.S."/>
            <person name="Sara T."/>
            <person name="Anna F."/>
            <person name="Clotilde B."/>
            <person name="Roberto B."/>
            <person name="Veronica D.S."/>
            <person name="Fabio R."/>
            <person name="Monica P."/>
            <person name="Olivier J."/>
            <person name="Enrico T."/>
            <person name="Nicola S."/>
        </authorList>
    </citation>
    <scope>NUCLEOTIDE SEQUENCE [LARGE SCALE GENOMIC DNA]</scope>
    <source>
        <strain evidence="5 6">DSM 43505</strain>
    </source>
</reference>
<gene>
    <name evidence="5" type="ORF">AWC07_21965</name>
</gene>
<evidence type="ECO:0000256" key="1">
    <source>
        <dbReference type="ARBA" id="ARBA00001947"/>
    </source>
</evidence>
<dbReference type="AlphaFoldDB" id="A0A1X1W1Z7"/>
<dbReference type="GO" id="GO:0046872">
    <property type="term" value="F:metal ion binding"/>
    <property type="evidence" value="ECO:0007669"/>
    <property type="project" value="UniProtKB-KW"/>
</dbReference>
<accession>A0A1X1W1Z7</accession>
<dbReference type="Pfam" id="PF05853">
    <property type="entry name" value="BKACE"/>
    <property type="match status" value="1"/>
</dbReference>
<proteinExistence type="predicted"/>
<protein>
    <submittedName>
        <fullName evidence="5">Uncharacterized protein</fullName>
    </submittedName>
</protein>
<evidence type="ECO:0000313" key="5">
    <source>
        <dbReference type="EMBL" id="ORV80188.1"/>
    </source>
</evidence>
<comment type="cofactor">
    <cofactor evidence="1">
        <name>Zn(2+)</name>
        <dbReference type="ChEBI" id="CHEBI:29105"/>
    </cofactor>
</comment>
<sequence length="444" mass="48648">MRSRSRCRLGPLAIDEQIQRLTDSDEGEHDMPGDVILGSAVTGAKFTPRNHATTGNPFIDLVSRGQTIKSDTGQLVAEGAALFDIGVRYYHYHARNPQTQEQSTSNALYAAVSHEIQDRVPGMLISFGASRNGVEVKEAIKRYGEWERISQSALPLHLGGAHFVTGQAAVELQIILDLERRGVDIGIAAASRPEFGRAVRHYVPSKKDNEAALDVHSTTGGSSYGSTSPQTQFRVYRKAVDARRRLHLLHEVEWVQLDRSYAMTRFATEHPLIRLGSEGQLNITLLFGFSPRFPFPDSYEDFCRAVSLAKSLEFDLSGKRVRTVTVSVGAAVLPQHATAHLKKLEFGERKGQLAGPLERLACYAAQADSNVDVIRSGMEDTPYIVTHDGEVTLTDNLGLAHQVKAMVDSCGSEVLTDRAAVRSRMGFGELSKLVEPPATALAAW</sequence>
<evidence type="ECO:0000313" key="6">
    <source>
        <dbReference type="Proteomes" id="UP000193738"/>
    </source>
</evidence>
<dbReference type="EMBL" id="LQOX01000006">
    <property type="protein sequence ID" value="ORV80188.1"/>
    <property type="molecule type" value="Genomic_DNA"/>
</dbReference>
<dbReference type="PANTHER" id="PTHR37418">
    <property type="entry name" value="3-KETO-5-AMINOHEXANOATE CLEAVAGE ENZYME-RELATED"/>
    <property type="match status" value="1"/>
</dbReference>
<keyword evidence="4" id="KW-0862">Zinc</keyword>